<gene>
    <name evidence="3" type="ORF">SAMN05216508_1362</name>
</gene>
<dbReference type="OrthoDB" id="95590at2"/>
<dbReference type="SUPFAM" id="SSF88659">
    <property type="entry name" value="Sigma3 and sigma4 domains of RNA polymerase sigma factors"/>
    <property type="match status" value="1"/>
</dbReference>
<evidence type="ECO:0000259" key="1">
    <source>
        <dbReference type="Pfam" id="PF03118"/>
    </source>
</evidence>
<feature type="domain" description="RNA polymerase sigma-70 region 4" evidence="2">
    <location>
        <begin position="184"/>
        <end position="211"/>
    </location>
</feature>
<keyword evidence="4" id="KW-1185">Reference proteome</keyword>
<dbReference type="Pfam" id="PF04545">
    <property type="entry name" value="Sigma70_r4"/>
    <property type="match status" value="1"/>
</dbReference>
<dbReference type="Gene3D" id="1.10.150.20">
    <property type="entry name" value="5' to 3' exonuclease, C-terminal subdomain"/>
    <property type="match status" value="1"/>
</dbReference>
<dbReference type="GO" id="GO:0003700">
    <property type="term" value="F:DNA-binding transcription factor activity"/>
    <property type="evidence" value="ECO:0007669"/>
    <property type="project" value="InterPro"/>
</dbReference>
<dbReference type="Proteomes" id="UP000198817">
    <property type="component" value="Unassembled WGS sequence"/>
</dbReference>
<dbReference type="GO" id="GO:0006352">
    <property type="term" value="P:DNA-templated transcription initiation"/>
    <property type="evidence" value="ECO:0007669"/>
    <property type="project" value="InterPro"/>
</dbReference>
<dbReference type="Gene3D" id="1.10.10.10">
    <property type="entry name" value="Winged helix-like DNA-binding domain superfamily/Winged helix DNA-binding domain"/>
    <property type="match status" value="1"/>
</dbReference>
<organism evidence="3 4">
    <name type="scientific">Eubacterium pyruvativorans</name>
    <dbReference type="NCBI Taxonomy" id="155865"/>
    <lineage>
        <taxon>Bacteria</taxon>
        <taxon>Bacillati</taxon>
        <taxon>Bacillota</taxon>
        <taxon>Clostridia</taxon>
        <taxon>Eubacteriales</taxon>
        <taxon>Eubacteriaceae</taxon>
        <taxon>Eubacterium</taxon>
    </lineage>
</organism>
<dbReference type="RefSeq" id="WP_090472095.1">
    <property type="nucleotide sequence ID" value="NZ_FOWF01000037.1"/>
</dbReference>
<protein>
    <submittedName>
        <fullName evidence="3">Sigma-70, region 4</fullName>
    </submittedName>
</protein>
<dbReference type="InterPro" id="IPR007630">
    <property type="entry name" value="RNA_pol_sigma70_r4"/>
</dbReference>
<sequence>MNRLSPEYKDAITEFITENDILIDDMGLPARPTNQLKRNGYTSLKDIMFLTHDDLASLPAMGSGSVSSVIKYLDSYIESKMTRIEAIHSGDRSALCDDESIKDRILDLYMDAKFHGLSMSDIEGRLGLPSDYSQERLKGVIGKLIAGGDLEYVDYRLYRRYPSFRECLDKYDLKSSRNKEITKTRLDGATLESIGDEYGVTRERIRQIVNNTYKDVQSKHLAATGLSLFDEDYYKYFYESYEFDRKDGSDWFGIDMSTWKYLDLVGIKRGKKSLEEAETDQNLDPGLRIKIKNYNNRGKIFVDGIWVRKKRSSLEEAVVRKYCTEDTTFTEFAEIYNDFVKEYGIEEDLLLKEELLRSRKSKMAMAKYLLWKQNEKLRYYDIDGRDYTELIDELGLQLLENIEISTLKLVEDHADVLRRYDIRDQYELHNLLRKIIPDGSMNGFHCGRMPMISFGDFSRDDAIEELVLENAPITTTDLADLIHAEFGYDQATAIGTYLGCVSKYYHKGVYEVDFKKMPDERKTALDSALEEDGYLINEIRREYRKLFPDADPDEVNPFTLKEMGFSVFSRCVVRNHSSLEEYFEQLLTENEIADISDYKRRFAYDVTFSQTLSALKRDLRIIEFEPNQVISIERLERSGVTREDIRKYCDDVYSFVGKGQYFSAQSLIADGFRSDLYDLGFSDWFYANLLFSDERFSHTRVYNNLILYKGNKDISVRSFQEDVIKKHGSIDIYDFISELSDIYGCTSFDRYEVIEKTKNTGIYYDKILDRLYASIDVYEDELERMDGIW</sequence>
<dbReference type="STRING" id="155865.SAMN05216515_1374"/>
<proteinExistence type="predicted"/>
<dbReference type="GO" id="GO:0003899">
    <property type="term" value="F:DNA-directed RNA polymerase activity"/>
    <property type="evidence" value="ECO:0007669"/>
    <property type="project" value="InterPro"/>
</dbReference>
<dbReference type="GO" id="GO:0003677">
    <property type="term" value="F:DNA binding"/>
    <property type="evidence" value="ECO:0007669"/>
    <property type="project" value="InterPro"/>
</dbReference>
<evidence type="ECO:0000259" key="2">
    <source>
        <dbReference type="Pfam" id="PF04545"/>
    </source>
</evidence>
<evidence type="ECO:0000313" key="4">
    <source>
        <dbReference type="Proteomes" id="UP000198817"/>
    </source>
</evidence>
<accession>A0A1I7I9B7</accession>
<dbReference type="EMBL" id="FPBT01000036">
    <property type="protein sequence ID" value="SFU69575.1"/>
    <property type="molecule type" value="Genomic_DNA"/>
</dbReference>
<name>A0A1I7I9B7_9FIRM</name>
<dbReference type="InterPro" id="IPR011260">
    <property type="entry name" value="RNAP_asu_C"/>
</dbReference>
<dbReference type="AlphaFoldDB" id="A0A1I7I9B7"/>
<feature type="domain" description="RNA polymerase alpha subunit C-terminal" evidence="1">
    <location>
        <begin position="18"/>
        <end position="73"/>
    </location>
</feature>
<evidence type="ECO:0000313" key="3">
    <source>
        <dbReference type="EMBL" id="SFU69575.1"/>
    </source>
</evidence>
<dbReference type="InterPro" id="IPR036388">
    <property type="entry name" value="WH-like_DNA-bd_sf"/>
</dbReference>
<dbReference type="SUPFAM" id="SSF47789">
    <property type="entry name" value="C-terminal domain of RNA polymerase alpha subunit"/>
    <property type="match status" value="1"/>
</dbReference>
<reference evidence="3 4" key="1">
    <citation type="submission" date="2016-10" db="EMBL/GenBank/DDBJ databases">
        <authorList>
            <person name="de Groot N.N."/>
        </authorList>
    </citation>
    <scope>NUCLEOTIDE SEQUENCE [LARGE SCALE GENOMIC DNA]</scope>
    <source>
        <strain evidence="3 4">KHGC13</strain>
    </source>
</reference>
<dbReference type="Pfam" id="PF03118">
    <property type="entry name" value="RNA_pol_A_CTD"/>
    <property type="match status" value="1"/>
</dbReference>
<dbReference type="InterPro" id="IPR013324">
    <property type="entry name" value="RNA_pol_sigma_r3/r4-like"/>
</dbReference>